<name>A0ABP7L5U9_9ACTN</name>
<keyword evidence="3" id="KW-1185">Reference proteome</keyword>
<proteinExistence type="predicted"/>
<organism evidence="2 3">
    <name type="scientific">Streptomyces lannensis</name>
    <dbReference type="NCBI Taxonomy" id="766498"/>
    <lineage>
        <taxon>Bacteria</taxon>
        <taxon>Bacillati</taxon>
        <taxon>Actinomycetota</taxon>
        <taxon>Actinomycetes</taxon>
        <taxon>Kitasatosporales</taxon>
        <taxon>Streptomycetaceae</taxon>
        <taxon>Streptomyces</taxon>
    </lineage>
</organism>
<sequence>MAELRPCEGGETLSGMRLGSWTLDEGEAAVEEASLGSIGPSSTSRHAATGTDDPDEDQALEEDSGWEAWGATNHGGVVFPLFSPPPEWRVQTFGRQTLLPDRTYALGFHGAGGYMAHVYFTADDLASLQPGQVWADDRAMSAGDFGELVDDKC</sequence>
<reference evidence="3" key="1">
    <citation type="journal article" date="2019" name="Int. J. Syst. Evol. Microbiol.">
        <title>The Global Catalogue of Microorganisms (GCM) 10K type strain sequencing project: providing services to taxonomists for standard genome sequencing and annotation.</title>
        <authorList>
            <consortium name="The Broad Institute Genomics Platform"/>
            <consortium name="The Broad Institute Genome Sequencing Center for Infectious Disease"/>
            <person name="Wu L."/>
            <person name="Ma J."/>
        </authorList>
    </citation>
    <scope>NUCLEOTIDE SEQUENCE [LARGE SCALE GENOMIC DNA]</scope>
    <source>
        <strain evidence="3">JCM 16578</strain>
    </source>
</reference>
<comment type="caution">
    <text evidence="2">The sequence shown here is derived from an EMBL/GenBank/DDBJ whole genome shotgun (WGS) entry which is preliminary data.</text>
</comment>
<accession>A0ABP7L5U9</accession>
<evidence type="ECO:0000313" key="3">
    <source>
        <dbReference type="Proteomes" id="UP001501563"/>
    </source>
</evidence>
<dbReference type="EMBL" id="BAAAZA010000032">
    <property type="protein sequence ID" value="GAA3894418.1"/>
    <property type="molecule type" value="Genomic_DNA"/>
</dbReference>
<evidence type="ECO:0000313" key="2">
    <source>
        <dbReference type="EMBL" id="GAA3894418.1"/>
    </source>
</evidence>
<feature type="region of interest" description="Disordered" evidence="1">
    <location>
        <begin position="1"/>
        <end position="20"/>
    </location>
</feature>
<evidence type="ECO:0000256" key="1">
    <source>
        <dbReference type="SAM" id="MobiDB-lite"/>
    </source>
</evidence>
<feature type="region of interest" description="Disordered" evidence="1">
    <location>
        <begin position="29"/>
        <end position="62"/>
    </location>
</feature>
<feature type="compositionally biased region" description="Acidic residues" evidence="1">
    <location>
        <begin position="52"/>
        <end position="62"/>
    </location>
</feature>
<gene>
    <name evidence="2" type="ORF">GCM10022207_73130</name>
</gene>
<protein>
    <submittedName>
        <fullName evidence="2">Uncharacterized protein</fullName>
    </submittedName>
</protein>
<dbReference type="Proteomes" id="UP001501563">
    <property type="component" value="Unassembled WGS sequence"/>
</dbReference>